<evidence type="ECO:0000313" key="2">
    <source>
        <dbReference type="EMBL" id="ESK92427.1"/>
    </source>
</evidence>
<dbReference type="EMBL" id="AWSO01000286">
    <property type="protein sequence ID" value="ESK92427.1"/>
    <property type="molecule type" value="Genomic_DNA"/>
</dbReference>
<protein>
    <submittedName>
        <fullName evidence="2">Uncharacterized protein</fullName>
    </submittedName>
</protein>
<evidence type="ECO:0000313" key="3">
    <source>
        <dbReference type="Proteomes" id="UP000017559"/>
    </source>
</evidence>
<feature type="region of interest" description="Disordered" evidence="1">
    <location>
        <begin position="115"/>
        <end position="243"/>
    </location>
</feature>
<reference evidence="2 3" key="1">
    <citation type="journal article" date="2014" name="BMC Genomics">
        <title>Genome and secretome analysis of the hemibiotrophic fungal pathogen, Moniliophthora roreri, which causes frosty pod rot disease of cacao: mechanisms of the biotrophic and necrotrophic phases.</title>
        <authorList>
            <person name="Meinhardt L.W."/>
            <person name="Costa G.G.L."/>
            <person name="Thomazella D.P.T."/>
            <person name="Teixeira P.J.P.L."/>
            <person name="Carazzolle M.F."/>
            <person name="Schuster S.C."/>
            <person name="Carlson J.E."/>
            <person name="Guiltinan M.J."/>
            <person name="Mieczkowski P."/>
            <person name="Farmer A."/>
            <person name="Ramaraj T."/>
            <person name="Crozier J."/>
            <person name="Davis R.E."/>
            <person name="Shao J."/>
            <person name="Melnick R.L."/>
            <person name="Pereira G.A.G."/>
            <person name="Bailey B.A."/>
        </authorList>
    </citation>
    <scope>NUCLEOTIDE SEQUENCE [LARGE SCALE GENOMIC DNA]</scope>
    <source>
        <strain evidence="2 3">MCA 2997</strain>
    </source>
</reference>
<feature type="region of interest" description="Disordered" evidence="1">
    <location>
        <begin position="263"/>
        <end position="354"/>
    </location>
</feature>
<feature type="compositionally biased region" description="Polar residues" evidence="1">
    <location>
        <begin position="285"/>
        <end position="294"/>
    </location>
</feature>
<dbReference type="OrthoDB" id="10674078at2759"/>
<dbReference type="AlphaFoldDB" id="V2XFC6"/>
<feature type="compositionally biased region" description="Polar residues" evidence="1">
    <location>
        <begin position="66"/>
        <end position="78"/>
    </location>
</feature>
<evidence type="ECO:0000256" key="1">
    <source>
        <dbReference type="SAM" id="MobiDB-lite"/>
    </source>
</evidence>
<feature type="compositionally biased region" description="Basic residues" evidence="1">
    <location>
        <begin position="182"/>
        <end position="196"/>
    </location>
</feature>
<name>V2XFC6_MONRO</name>
<dbReference type="KEGG" id="mrr:Moror_4530"/>
<accession>V2XFC6</accession>
<organism evidence="2 3">
    <name type="scientific">Moniliophthora roreri (strain MCA 2997)</name>
    <name type="common">Cocoa frosty pod rot fungus</name>
    <name type="synonym">Crinipellis roreri</name>
    <dbReference type="NCBI Taxonomy" id="1381753"/>
    <lineage>
        <taxon>Eukaryota</taxon>
        <taxon>Fungi</taxon>
        <taxon>Dikarya</taxon>
        <taxon>Basidiomycota</taxon>
        <taxon>Agaricomycotina</taxon>
        <taxon>Agaricomycetes</taxon>
        <taxon>Agaricomycetidae</taxon>
        <taxon>Agaricales</taxon>
        <taxon>Marasmiineae</taxon>
        <taxon>Marasmiaceae</taxon>
        <taxon>Moniliophthora</taxon>
    </lineage>
</organism>
<feature type="region of interest" description="Disordered" evidence="1">
    <location>
        <begin position="62"/>
        <end position="96"/>
    </location>
</feature>
<gene>
    <name evidence="2" type="ORF">Moror_4530</name>
</gene>
<feature type="compositionally biased region" description="Low complexity" evidence="1">
    <location>
        <begin position="171"/>
        <end position="181"/>
    </location>
</feature>
<feature type="compositionally biased region" description="Polar residues" evidence="1">
    <location>
        <begin position="340"/>
        <end position="349"/>
    </location>
</feature>
<feature type="compositionally biased region" description="Polar residues" evidence="1">
    <location>
        <begin position="115"/>
        <end position="124"/>
    </location>
</feature>
<dbReference type="HOGENOM" id="CLU_641058_0_0_1"/>
<proteinExistence type="predicted"/>
<sequence>MSERQRQALLISAYREQKQQREDRMPWVVPPQFATVLEDTFRDVKCDFEDLDGLKWSPEHLKEASKTFTPPSRPTTAPQREFPRLSTAQPKGLFSPVTIGGKVVETQSLDGVLSISFSKGTPHTDNVFDDRTNGKDATPQSSPLLDGPVLPEATPTQPAALPLEKNSPFEPRSTTPSPSGRPRGRSLTRTHSRTRTRTGTLSRTVSYRHIDINNPENNIPKHGDSSSMNSTNNNDEENDETEFMEEFSTLMSFGESLRRLGIVADKTKQNPRSPQDSSVGVAECSTPTPTQKSPPDSGDSRVLNLNAASGSAEDAKDKCLPTSVSELTLRSENREDQDQDQVALNSTLSNEEKPWRPLSFKERYGAALAPVTQSPIASSESGLDALDSVGNLKTFSSEFFQEEDTDALYEQIFDAMERQVDEELGIKR</sequence>
<keyword evidence="3" id="KW-1185">Reference proteome</keyword>
<feature type="compositionally biased region" description="Acidic residues" evidence="1">
    <location>
        <begin position="234"/>
        <end position="243"/>
    </location>
</feature>
<dbReference type="Proteomes" id="UP000017559">
    <property type="component" value="Unassembled WGS sequence"/>
</dbReference>
<comment type="caution">
    <text evidence="2">The sequence shown here is derived from an EMBL/GenBank/DDBJ whole genome shotgun (WGS) entry which is preliminary data.</text>
</comment>